<protein>
    <submittedName>
        <fullName evidence="1">Uncharacterized protein</fullName>
    </submittedName>
</protein>
<reference evidence="1" key="1">
    <citation type="submission" date="2020-11" db="EMBL/GenBank/DDBJ databases">
        <title>Isolation and identification of active actinomycetes.</title>
        <authorList>
            <person name="Sun X."/>
        </authorList>
    </citation>
    <scope>NUCLEOTIDE SEQUENCE</scope>
    <source>
        <strain evidence="1">NEAU-A11</strain>
    </source>
</reference>
<gene>
    <name evidence="1" type="ORF">I4J89_21430</name>
</gene>
<dbReference type="EMBL" id="JADQTO010000009">
    <property type="protein sequence ID" value="MBG0564012.1"/>
    <property type="molecule type" value="Genomic_DNA"/>
</dbReference>
<proteinExistence type="predicted"/>
<dbReference type="Proteomes" id="UP000598146">
    <property type="component" value="Unassembled WGS sequence"/>
</dbReference>
<name>A0A931FYR2_9ACTN</name>
<comment type="caution">
    <text evidence="1">The sequence shown here is derived from an EMBL/GenBank/DDBJ whole genome shotgun (WGS) entry which is preliminary data.</text>
</comment>
<organism evidence="1 2">
    <name type="scientific">Actinoplanes aureus</name>
    <dbReference type="NCBI Taxonomy" id="2792083"/>
    <lineage>
        <taxon>Bacteria</taxon>
        <taxon>Bacillati</taxon>
        <taxon>Actinomycetota</taxon>
        <taxon>Actinomycetes</taxon>
        <taxon>Micromonosporales</taxon>
        <taxon>Micromonosporaceae</taxon>
        <taxon>Actinoplanes</taxon>
    </lineage>
</organism>
<evidence type="ECO:0000313" key="1">
    <source>
        <dbReference type="EMBL" id="MBG0564012.1"/>
    </source>
</evidence>
<accession>A0A931FYR2</accession>
<dbReference type="AlphaFoldDB" id="A0A931FYR2"/>
<keyword evidence="2" id="KW-1185">Reference proteome</keyword>
<evidence type="ECO:0000313" key="2">
    <source>
        <dbReference type="Proteomes" id="UP000598146"/>
    </source>
</evidence>
<dbReference type="RefSeq" id="WP_196415776.1">
    <property type="nucleotide sequence ID" value="NZ_JADQTO010000009.1"/>
</dbReference>
<sequence length="62" mass="6791">MFRLRGEGNKPSIRIAPTEEFYDRGADPAAAMGAVPFDVLDFESDGPEEWNTGIVDSFEVVA</sequence>